<keyword evidence="5 11" id="KW-0808">Transferase</keyword>
<dbReference type="InterPro" id="IPR036643">
    <property type="entry name" value="RNApol_insert_sf"/>
</dbReference>
<dbReference type="Pfam" id="PF01193">
    <property type="entry name" value="RNA_pol_L"/>
    <property type="match status" value="1"/>
</dbReference>
<comment type="catalytic activity">
    <reaction evidence="10 11">
        <text>RNA(n) + a ribonucleoside 5'-triphosphate = RNA(n+1) + diphosphate</text>
        <dbReference type="Rhea" id="RHEA:21248"/>
        <dbReference type="Rhea" id="RHEA-COMP:14527"/>
        <dbReference type="Rhea" id="RHEA-COMP:17342"/>
        <dbReference type="ChEBI" id="CHEBI:33019"/>
        <dbReference type="ChEBI" id="CHEBI:61557"/>
        <dbReference type="ChEBI" id="CHEBI:140395"/>
        <dbReference type="EC" id="2.7.7.6"/>
    </reaction>
</comment>
<evidence type="ECO:0000313" key="13">
    <source>
        <dbReference type="EMBL" id="OGK45747.1"/>
    </source>
</evidence>
<dbReference type="GO" id="GO:0005737">
    <property type="term" value="C:cytoplasm"/>
    <property type="evidence" value="ECO:0007669"/>
    <property type="project" value="UniProtKB-ARBA"/>
</dbReference>
<dbReference type="InterPro" id="IPR011263">
    <property type="entry name" value="DNA-dir_RNA_pol_RpoA/D/Rpb3"/>
</dbReference>
<evidence type="ECO:0000256" key="5">
    <source>
        <dbReference type="ARBA" id="ARBA00022679"/>
    </source>
</evidence>
<evidence type="ECO:0000256" key="7">
    <source>
        <dbReference type="ARBA" id="ARBA00023163"/>
    </source>
</evidence>
<dbReference type="InterPro" id="IPR011262">
    <property type="entry name" value="DNA-dir_RNA_pol_insert"/>
</dbReference>
<feature type="domain" description="DNA-directed RNA polymerase RpoA/D/Rpb3-type" evidence="12">
    <location>
        <begin position="17"/>
        <end position="221"/>
    </location>
</feature>
<evidence type="ECO:0000256" key="9">
    <source>
        <dbReference type="ARBA" id="ARBA00033070"/>
    </source>
</evidence>
<keyword evidence="4 11" id="KW-0240">DNA-directed RNA polymerase</keyword>
<dbReference type="NCBIfam" id="TIGR02027">
    <property type="entry name" value="rpoA"/>
    <property type="match status" value="1"/>
</dbReference>
<dbReference type="FunFam" id="2.170.120.12:FF:000001">
    <property type="entry name" value="DNA-directed RNA polymerase subunit alpha"/>
    <property type="match status" value="1"/>
</dbReference>
<dbReference type="SUPFAM" id="SSF56553">
    <property type="entry name" value="Insert subdomain of RNA polymerase alpha subunit"/>
    <property type="match status" value="1"/>
</dbReference>
<dbReference type="GO" id="GO:0000428">
    <property type="term" value="C:DNA-directed RNA polymerase complex"/>
    <property type="evidence" value="ECO:0007669"/>
    <property type="project" value="UniProtKB-KW"/>
</dbReference>
<evidence type="ECO:0000256" key="1">
    <source>
        <dbReference type="ARBA" id="ARBA00007123"/>
    </source>
</evidence>
<dbReference type="Pfam" id="PF01000">
    <property type="entry name" value="RNA_pol_A_bac"/>
    <property type="match status" value="1"/>
</dbReference>
<dbReference type="GO" id="GO:0046983">
    <property type="term" value="F:protein dimerization activity"/>
    <property type="evidence" value="ECO:0007669"/>
    <property type="project" value="InterPro"/>
</dbReference>
<protein>
    <recommendedName>
        <fullName evidence="3 11">DNA-directed RNA polymerase subunit alpha</fullName>
        <shortName evidence="11">RNAP subunit alpha</shortName>
        <ecNumber evidence="2 11">2.7.7.6</ecNumber>
    </recommendedName>
    <alternativeName>
        <fullName evidence="9 11">RNA polymerase subunit alpha</fullName>
    </alternativeName>
    <alternativeName>
        <fullName evidence="8 11">Transcriptase subunit alpha</fullName>
    </alternativeName>
</protein>
<dbReference type="InterPro" id="IPR011773">
    <property type="entry name" value="DNA-dir_RpoA"/>
</dbReference>
<organism evidence="13 14">
    <name type="scientific">Candidatus Roizmanbacteria bacterium RIFCSPLOWO2_01_FULL_37_16</name>
    <dbReference type="NCBI Taxonomy" id="1802058"/>
    <lineage>
        <taxon>Bacteria</taxon>
        <taxon>Candidatus Roizmaniibacteriota</taxon>
    </lineage>
</organism>
<dbReference type="HAMAP" id="MF_00059">
    <property type="entry name" value="RNApol_bact_RpoA"/>
    <property type="match status" value="1"/>
</dbReference>
<dbReference type="GO" id="GO:0003899">
    <property type="term" value="F:DNA-directed RNA polymerase activity"/>
    <property type="evidence" value="ECO:0007669"/>
    <property type="project" value="UniProtKB-UniRule"/>
</dbReference>
<reference evidence="13 14" key="1">
    <citation type="journal article" date="2016" name="Nat. Commun.">
        <title>Thousands of microbial genomes shed light on interconnected biogeochemical processes in an aquifer system.</title>
        <authorList>
            <person name="Anantharaman K."/>
            <person name="Brown C.T."/>
            <person name="Hug L.A."/>
            <person name="Sharon I."/>
            <person name="Castelle C.J."/>
            <person name="Probst A.J."/>
            <person name="Thomas B.C."/>
            <person name="Singh A."/>
            <person name="Wilkins M.J."/>
            <person name="Karaoz U."/>
            <person name="Brodie E.L."/>
            <person name="Williams K.H."/>
            <person name="Hubbard S.S."/>
            <person name="Banfield J.F."/>
        </authorList>
    </citation>
    <scope>NUCLEOTIDE SEQUENCE [LARGE SCALE GENOMIC DNA]</scope>
</reference>
<evidence type="ECO:0000256" key="6">
    <source>
        <dbReference type="ARBA" id="ARBA00022695"/>
    </source>
</evidence>
<name>A0A1F7IQW4_9BACT</name>
<comment type="similarity">
    <text evidence="1 11">Belongs to the RNA polymerase alpha chain family.</text>
</comment>
<dbReference type="SUPFAM" id="SSF55257">
    <property type="entry name" value="RBP11-like subunits of RNA polymerase"/>
    <property type="match status" value="1"/>
</dbReference>
<dbReference type="GO" id="GO:0003677">
    <property type="term" value="F:DNA binding"/>
    <property type="evidence" value="ECO:0007669"/>
    <property type="project" value="UniProtKB-UniRule"/>
</dbReference>
<dbReference type="SUPFAM" id="SSF47789">
    <property type="entry name" value="C-terminal domain of RNA polymerase alpha subunit"/>
    <property type="match status" value="1"/>
</dbReference>
<dbReference type="SMART" id="SM00662">
    <property type="entry name" value="RPOLD"/>
    <property type="match status" value="1"/>
</dbReference>
<keyword evidence="6 11" id="KW-0548">Nucleotidyltransferase</keyword>
<dbReference type="NCBIfam" id="NF003519">
    <property type="entry name" value="PRK05182.2-5"/>
    <property type="match status" value="1"/>
</dbReference>
<comment type="domain">
    <text evidence="11">The N-terminal domain is essential for RNAP assembly and basal transcription, whereas the C-terminal domain is involved in interaction with transcriptional regulators and with upstream promoter elements.</text>
</comment>
<evidence type="ECO:0000256" key="3">
    <source>
        <dbReference type="ARBA" id="ARBA00015972"/>
    </source>
</evidence>
<sequence>MVSPSFYTQKFEEGNRYGKFILEPLAPSFGHSLGVTLRRILLSSLKGAAIASVKIEGSPHLFSTLKGVKESALDIVLNLKQLNFEVSGDGPFKVYLSAKGPKKIFGKDIEGEAKVVNSNQYIAEITAEKAKLEIEAIVEFGIGYLSSEEREKTEAGFIPVDAFFSPVSKVNFKVEEARVGRKSNLDRLILEIWTNGTMKPSEALSQATRLASEYFSYILSGRDAPKAKTEKDEELQAKEAVDQKLYEAIIDELNLPSRVINALLRENIETVADLVKAGREALTNMKGVGKKSIEQIEEELKKMGIELK</sequence>
<evidence type="ECO:0000259" key="12">
    <source>
        <dbReference type="SMART" id="SM00662"/>
    </source>
</evidence>
<comment type="function">
    <text evidence="11">DNA-dependent RNA polymerase catalyzes the transcription of DNA into RNA using the four ribonucleoside triphosphates as substrates.</text>
</comment>
<dbReference type="InterPro" id="IPR011260">
    <property type="entry name" value="RNAP_asu_C"/>
</dbReference>
<comment type="caution">
    <text evidence="13">The sequence shown here is derived from an EMBL/GenBank/DDBJ whole genome shotgun (WGS) entry which is preliminary data.</text>
</comment>
<comment type="subunit">
    <text evidence="11">Homodimer. The RNAP catalytic core consists of 2 alpha, 1 beta, 1 beta' and 1 omega subunit. When a sigma factor is associated with the core the holoenzyme is formed, which can initiate transcription.</text>
</comment>
<keyword evidence="7 11" id="KW-0804">Transcription</keyword>
<feature type="region of interest" description="Alpha C-terminal domain (alpha-CTD)" evidence="11">
    <location>
        <begin position="241"/>
        <end position="308"/>
    </location>
</feature>
<evidence type="ECO:0000256" key="2">
    <source>
        <dbReference type="ARBA" id="ARBA00012418"/>
    </source>
</evidence>
<accession>A0A1F7IQW4</accession>
<evidence type="ECO:0000256" key="8">
    <source>
        <dbReference type="ARBA" id="ARBA00032524"/>
    </source>
</evidence>
<dbReference type="Proteomes" id="UP000178040">
    <property type="component" value="Unassembled WGS sequence"/>
</dbReference>
<proteinExistence type="inferred from homology"/>
<dbReference type="EMBL" id="MGAI01000001">
    <property type="protein sequence ID" value="OGK45747.1"/>
    <property type="molecule type" value="Genomic_DNA"/>
</dbReference>
<dbReference type="Gene3D" id="1.10.150.20">
    <property type="entry name" value="5' to 3' exonuclease, C-terminal subdomain"/>
    <property type="match status" value="1"/>
</dbReference>
<dbReference type="InterPro" id="IPR036603">
    <property type="entry name" value="RBP11-like"/>
</dbReference>
<dbReference type="GO" id="GO:0006351">
    <property type="term" value="P:DNA-templated transcription"/>
    <property type="evidence" value="ECO:0007669"/>
    <property type="project" value="UniProtKB-UniRule"/>
</dbReference>
<evidence type="ECO:0000256" key="4">
    <source>
        <dbReference type="ARBA" id="ARBA00022478"/>
    </source>
</evidence>
<dbReference type="Gene3D" id="3.30.1360.10">
    <property type="entry name" value="RNA polymerase, RBP11-like subunit"/>
    <property type="match status" value="1"/>
</dbReference>
<evidence type="ECO:0000313" key="14">
    <source>
        <dbReference type="Proteomes" id="UP000178040"/>
    </source>
</evidence>
<evidence type="ECO:0000256" key="10">
    <source>
        <dbReference type="ARBA" id="ARBA00048552"/>
    </source>
</evidence>
<dbReference type="CDD" id="cd06928">
    <property type="entry name" value="RNAP_alpha_NTD"/>
    <property type="match status" value="1"/>
</dbReference>
<evidence type="ECO:0000256" key="11">
    <source>
        <dbReference type="HAMAP-Rule" id="MF_00059"/>
    </source>
</evidence>
<dbReference type="Pfam" id="PF03118">
    <property type="entry name" value="RNA_pol_A_CTD"/>
    <property type="match status" value="1"/>
</dbReference>
<dbReference type="AlphaFoldDB" id="A0A1F7IQW4"/>
<gene>
    <name evidence="11" type="primary">rpoA</name>
    <name evidence="13" type="ORF">A3B40_05865</name>
</gene>
<dbReference type="Gene3D" id="2.170.120.12">
    <property type="entry name" value="DNA-directed RNA polymerase, insert domain"/>
    <property type="match status" value="1"/>
</dbReference>
<feature type="region of interest" description="Alpha N-terminal domain (alpha-NTD)" evidence="11">
    <location>
        <begin position="1"/>
        <end position="224"/>
    </location>
</feature>
<dbReference type="EC" id="2.7.7.6" evidence="2 11"/>